<dbReference type="EC" id="2.7.6.5" evidence="6"/>
<dbReference type="HOGENOM" id="CLU_012300_3_0_12"/>
<dbReference type="InterPro" id="IPR004811">
    <property type="entry name" value="RelA/Spo_fam"/>
</dbReference>
<dbReference type="InterPro" id="IPR007685">
    <property type="entry name" value="RelA_SpoT"/>
</dbReference>
<accession>F8EYK6</accession>
<organism evidence="6 7">
    <name type="scientific">Gracilinema caldarium (strain ATCC 51460 / DSM 7334 / H1)</name>
    <name type="common">Treponema caldarium</name>
    <dbReference type="NCBI Taxonomy" id="744872"/>
    <lineage>
        <taxon>Bacteria</taxon>
        <taxon>Pseudomonadati</taxon>
        <taxon>Spirochaetota</taxon>
        <taxon>Spirochaetia</taxon>
        <taxon>Spirochaetales</taxon>
        <taxon>Breznakiellaceae</taxon>
        <taxon>Gracilinema</taxon>
    </lineage>
</organism>
<dbReference type="GO" id="GO:0008728">
    <property type="term" value="F:GTP diphosphokinase activity"/>
    <property type="evidence" value="ECO:0007669"/>
    <property type="project" value="UniProtKB-EC"/>
</dbReference>
<dbReference type="SUPFAM" id="SSF81301">
    <property type="entry name" value="Nucleotidyltransferase"/>
    <property type="match status" value="1"/>
</dbReference>
<dbReference type="FunFam" id="1.10.3210.10:FF:000001">
    <property type="entry name" value="GTP pyrophosphokinase RelA"/>
    <property type="match status" value="1"/>
</dbReference>
<evidence type="ECO:0000313" key="7">
    <source>
        <dbReference type="Proteomes" id="UP000000503"/>
    </source>
</evidence>
<evidence type="ECO:0000259" key="3">
    <source>
        <dbReference type="PROSITE" id="PS51671"/>
    </source>
</evidence>
<dbReference type="FunFam" id="3.10.20.30:FF:000002">
    <property type="entry name" value="GTP pyrophosphokinase (RelA/SpoT)"/>
    <property type="match status" value="1"/>
</dbReference>
<dbReference type="PANTHER" id="PTHR21262:SF31">
    <property type="entry name" value="GTP PYROPHOSPHOKINASE"/>
    <property type="match status" value="1"/>
</dbReference>
<dbReference type="Pfam" id="PF13328">
    <property type="entry name" value="HD_4"/>
    <property type="match status" value="1"/>
</dbReference>
<dbReference type="GO" id="GO:0015969">
    <property type="term" value="P:guanosine tetraphosphate metabolic process"/>
    <property type="evidence" value="ECO:0007669"/>
    <property type="project" value="InterPro"/>
</dbReference>
<comment type="similarity">
    <text evidence="2">Belongs to the relA/spoT family.</text>
</comment>
<feature type="domain" description="HD" evidence="4">
    <location>
        <begin position="45"/>
        <end position="144"/>
    </location>
</feature>
<dbReference type="CDD" id="cd01668">
    <property type="entry name" value="TGS_RSH"/>
    <property type="match status" value="1"/>
</dbReference>
<dbReference type="InterPro" id="IPR006674">
    <property type="entry name" value="HD_domain"/>
</dbReference>
<dbReference type="InterPro" id="IPR004095">
    <property type="entry name" value="TGS"/>
</dbReference>
<name>F8EYK6_GRAC1</name>
<gene>
    <name evidence="6" type="ordered locus">Spica_0419</name>
</gene>
<dbReference type="GO" id="GO:0005886">
    <property type="term" value="C:plasma membrane"/>
    <property type="evidence" value="ECO:0007669"/>
    <property type="project" value="TreeGrafter"/>
</dbReference>
<evidence type="ECO:0000313" key="6">
    <source>
        <dbReference type="EMBL" id="AEJ18583.1"/>
    </source>
</evidence>
<dbReference type="SUPFAM" id="SSF81271">
    <property type="entry name" value="TGS-like"/>
    <property type="match status" value="1"/>
</dbReference>
<dbReference type="PROSITE" id="PS51831">
    <property type="entry name" value="HD"/>
    <property type="match status" value="1"/>
</dbReference>
<dbReference type="InterPro" id="IPR012675">
    <property type="entry name" value="Beta-grasp_dom_sf"/>
</dbReference>
<dbReference type="CDD" id="cd05399">
    <property type="entry name" value="NT_Rel-Spo_like"/>
    <property type="match status" value="1"/>
</dbReference>
<dbReference type="InterPro" id="IPR012676">
    <property type="entry name" value="TGS-like"/>
</dbReference>
<dbReference type="eggNOG" id="COG0317">
    <property type="taxonomic scope" value="Bacteria"/>
</dbReference>
<keyword evidence="6" id="KW-0808">Transferase</keyword>
<comment type="pathway">
    <text evidence="1">Purine metabolism.</text>
</comment>
<dbReference type="NCBIfam" id="TIGR00691">
    <property type="entry name" value="spoT_relA"/>
    <property type="match status" value="1"/>
</dbReference>
<dbReference type="GO" id="GO:0015949">
    <property type="term" value="P:nucleobase-containing small molecule interconversion"/>
    <property type="evidence" value="ECO:0007669"/>
    <property type="project" value="UniProtKB-ARBA"/>
</dbReference>
<reference evidence="7" key="1">
    <citation type="journal article" date="2013" name="Stand. Genomic Sci.">
        <title>Genome sequence of the thermophilic fresh-water bacterium Spirochaeta caldaria type strain (H1(T)), reclassification of Spirochaeta caldaria, Spirochaeta stenostrepta, and Spirochaeta zuelzerae in the genus Treponema as Treponema caldaria comb. nov., Treponema stenostrepta comb. nov., and Treponema zuelzerae comb. nov., and emendation of the genus Treponema.</title>
        <authorList>
            <person name="Abt B."/>
            <person name="Goker M."/>
            <person name="Scheuner C."/>
            <person name="Han C."/>
            <person name="Lu M."/>
            <person name="Misra M."/>
            <person name="Lapidus A."/>
            <person name="Nolan M."/>
            <person name="Lucas S."/>
            <person name="Hammon N."/>
            <person name="Deshpande S."/>
            <person name="Cheng J.F."/>
            <person name="Tapia R."/>
            <person name="Goodwin L.A."/>
            <person name="Pitluck S."/>
            <person name="Liolios K."/>
            <person name="Pagani I."/>
            <person name="Ivanova N."/>
            <person name="Mavromatis K."/>
            <person name="Mikhailova N."/>
            <person name="Huntemann M."/>
            <person name="Pati A."/>
            <person name="Chen A."/>
            <person name="Palaniappan K."/>
            <person name="Land M."/>
            <person name="Hauser L."/>
            <person name="Jeffries C.D."/>
            <person name="Rohde M."/>
            <person name="Spring S."/>
            <person name="Gronow S."/>
            <person name="Detter J.C."/>
            <person name="Bristow J."/>
            <person name="Eisen J.A."/>
            <person name="Markowitz V."/>
            <person name="Hugenholtz P."/>
            <person name="Kyrpides N.C."/>
            <person name="Woyke T."/>
            <person name="Klenk H.P."/>
        </authorList>
    </citation>
    <scope>NUCLEOTIDE SEQUENCE</scope>
    <source>
        <strain evidence="7">ATCC 51460 / DSM 7334 / H1</strain>
    </source>
</reference>
<comment type="function">
    <text evidence="2">In eubacteria ppGpp (guanosine 3'-diphosphate 5'-diphosphate) is a mediator of the stringent response that coordinates a variety of cellular activities in response to changes in nutritional abundance.</text>
</comment>
<dbReference type="Gene3D" id="3.30.460.10">
    <property type="entry name" value="Beta Polymerase, domain 2"/>
    <property type="match status" value="1"/>
</dbReference>
<sequence>MNSRIEEFKQKIQLYERPDQEKILAALEWAQSLHQDQKRASGEPYFIHPLGVASILVDLKLDADTISAALLHDVLEDTATTGEAIEQKFNKDVRKLVEGVTKIADIHAKNKTLQEAENIRKMLFAMVQDIRVILIKLADKLHNMRTLDYLPPERRKANAQDCLDIYAPLADRLGISWIKDELEDLSLKHLNRDVYDQIKGIVALKKKDRESFLNRVQEAILTETQKLGIEVVVNARAKHFYSIYQKMRKRNKGPEELFDLFGIRILCNTVDDCYTLVGTVHHLWKPIEGRFKDYIAMPKSNGYQSLHTTVMSFDGKLLEIQIRTKEMHQIAEYGVASHWLYKKGTTSEIIKPEDLSIVNRLKDWNSLDMSTFLDDIKQELLKDSIFVFTPQGKVIELPAGSTPIDFAYHIHSAIGDHCAGAKADGSIIPLTAELKNTQVVEILTTQNAHPHVNWLRAVKTAKARSKIRTWLQQNDETLIIDKNIVARKKSSPTSIPSQSTHQTQPIQTGQSATQKFEGAIQTVIQNQNISRNILQVKVEDERNMMIRFAQCCKPVTGDPIIGYVSRGRGIIIHRNTCKNLHFIPDFEERKIEVEWEKVNSQLVKRFKIEARKANDLFSAIEGAIRKHQGHLLEGRIEETSHDHFTGFFTLQLEHREDLKQVIKSLKNVPSVLHIQVIS</sequence>
<dbReference type="InterPro" id="IPR043519">
    <property type="entry name" value="NT_sf"/>
</dbReference>
<dbReference type="EMBL" id="CP002868">
    <property type="protein sequence ID" value="AEJ18583.1"/>
    <property type="molecule type" value="Genomic_DNA"/>
</dbReference>
<feature type="domain" description="TGS" evidence="5">
    <location>
        <begin position="383"/>
        <end position="444"/>
    </location>
</feature>
<keyword evidence="7" id="KW-1185">Reference proteome</keyword>
<dbReference type="PROSITE" id="PS51671">
    <property type="entry name" value="ACT"/>
    <property type="match status" value="1"/>
</dbReference>
<feature type="domain" description="ACT" evidence="3">
    <location>
        <begin position="605"/>
        <end position="678"/>
    </location>
</feature>
<evidence type="ECO:0000256" key="2">
    <source>
        <dbReference type="RuleBase" id="RU003847"/>
    </source>
</evidence>
<evidence type="ECO:0000259" key="4">
    <source>
        <dbReference type="PROSITE" id="PS51831"/>
    </source>
</evidence>
<dbReference type="SMART" id="SM00471">
    <property type="entry name" value="HDc"/>
    <property type="match status" value="1"/>
</dbReference>
<dbReference type="Gene3D" id="3.10.20.30">
    <property type="match status" value="1"/>
</dbReference>
<dbReference type="OrthoDB" id="9805041at2"/>
<evidence type="ECO:0000256" key="1">
    <source>
        <dbReference type="ARBA" id="ARBA00025704"/>
    </source>
</evidence>
<dbReference type="InterPro" id="IPR003607">
    <property type="entry name" value="HD/PDEase_dom"/>
</dbReference>
<protein>
    <submittedName>
        <fullName evidence="6">(P)ppGpp synthetase I, SpoT/RelA</fullName>
        <ecNumber evidence="6">2.7.6.5</ecNumber>
    </submittedName>
</protein>
<dbReference type="Pfam" id="PF02824">
    <property type="entry name" value="TGS"/>
    <property type="match status" value="1"/>
</dbReference>
<dbReference type="Proteomes" id="UP000000503">
    <property type="component" value="Chromosome"/>
</dbReference>
<proteinExistence type="inferred from homology"/>
<dbReference type="AlphaFoldDB" id="F8EYK6"/>
<dbReference type="CDD" id="cd00077">
    <property type="entry name" value="HDc"/>
    <property type="match status" value="1"/>
</dbReference>
<dbReference type="FunFam" id="3.30.460.10:FF:000001">
    <property type="entry name" value="GTP pyrophosphokinase RelA"/>
    <property type="match status" value="1"/>
</dbReference>
<dbReference type="PANTHER" id="PTHR21262">
    <property type="entry name" value="GUANOSINE-3',5'-BIS DIPHOSPHATE 3'-PYROPHOSPHOHYDROLASE"/>
    <property type="match status" value="1"/>
</dbReference>
<evidence type="ECO:0000259" key="5">
    <source>
        <dbReference type="PROSITE" id="PS51880"/>
    </source>
</evidence>
<dbReference type="SMART" id="SM00954">
    <property type="entry name" value="RelA_SpoT"/>
    <property type="match status" value="1"/>
</dbReference>
<dbReference type="Pfam" id="PF04607">
    <property type="entry name" value="RelA_SpoT"/>
    <property type="match status" value="1"/>
</dbReference>
<dbReference type="InterPro" id="IPR002912">
    <property type="entry name" value="ACT_dom"/>
</dbReference>
<dbReference type="Gene3D" id="1.10.3210.10">
    <property type="entry name" value="Hypothetical protein af1432"/>
    <property type="match status" value="1"/>
</dbReference>
<dbReference type="InterPro" id="IPR033655">
    <property type="entry name" value="TGS_RelA/SpoT"/>
</dbReference>
<dbReference type="PROSITE" id="PS51880">
    <property type="entry name" value="TGS"/>
    <property type="match status" value="1"/>
</dbReference>
<dbReference type="RefSeq" id="WP_013967895.1">
    <property type="nucleotide sequence ID" value="NC_015732.1"/>
</dbReference>
<dbReference type="KEGG" id="scd:Spica_0419"/>
<dbReference type="STRING" id="744872.Spica_0419"/>
<dbReference type="SUPFAM" id="SSF109604">
    <property type="entry name" value="HD-domain/PDEase-like"/>
    <property type="match status" value="1"/>
</dbReference>